<dbReference type="GO" id="GO:0006974">
    <property type="term" value="P:DNA damage response"/>
    <property type="evidence" value="ECO:0007669"/>
    <property type="project" value="TreeGrafter"/>
</dbReference>
<dbReference type="Pfam" id="PF04402">
    <property type="entry name" value="SIMPL"/>
    <property type="match status" value="1"/>
</dbReference>
<proteinExistence type="predicted"/>
<dbReference type="KEGG" id="tasa:A1Q1_08187"/>
<keyword evidence="2" id="KW-0732">Signal</keyword>
<protein>
    <recommendedName>
        <fullName evidence="5">SIMPL domain-containing protein</fullName>
    </recommendedName>
</protein>
<evidence type="ECO:0000256" key="2">
    <source>
        <dbReference type="SAM" id="SignalP"/>
    </source>
</evidence>
<dbReference type="Proteomes" id="UP000002748">
    <property type="component" value="Unassembled WGS sequence"/>
</dbReference>
<comment type="caution">
    <text evidence="3">The sequence shown here is derived from an EMBL/GenBank/DDBJ whole genome shotgun (WGS) entry which is preliminary data.</text>
</comment>
<dbReference type="PANTHER" id="PTHR34387:SF2">
    <property type="entry name" value="SLR1258 PROTEIN"/>
    <property type="match status" value="1"/>
</dbReference>
<dbReference type="Gene3D" id="3.30.110.170">
    <property type="entry name" value="Protein of unknown function (DUF541), domain 1"/>
    <property type="match status" value="1"/>
</dbReference>
<dbReference type="VEuPathDB" id="FungiDB:A1Q1_08187"/>
<gene>
    <name evidence="3" type="ORF">A1Q1_08187</name>
</gene>
<dbReference type="OrthoDB" id="3335918at2759"/>
<dbReference type="InterPro" id="IPR007497">
    <property type="entry name" value="SIMPL/DUF541"/>
</dbReference>
<evidence type="ECO:0000313" key="3">
    <source>
        <dbReference type="EMBL" id="EJT50635.1"/>
    </source>
</evidence>
<dbReference type="HOGENOM" id="CLU_980673_0_0_1"/>
<evidence type="ECO:0000256" key="1">
    <source>
        <dbReference type="SAM" id="MobiDB-lite"/>
    </source>
</evidence>
<organism evidence="3 4">
    <name type="scientific">Trichosporon asahii var. asahii (strain ATCC 90039 / CBS 2479 / JCM 2466 / KCTC 7840 / NBRC 103889/ NCYC 2677 / UAMH 7654)</name>
    <name type="common">Yeast</name>
    <dbReference type="NCBI Taxonomy" id="1186058"/>
    <lineage>
        <taxon>Eukaryota</taxon>
        <taxon>Fungi</taxon>
        <taxon>Dikarya</taxon>
        <taxon>Basidiomycota</taxon>
        <taxon>Agaricomycotina</taxon>
        <taxon>Tremellomycetes</taxon>
        <taxon>Trichosporonales</taxon>
        <taxon>Trichosporonaceae</taxon>
        <taxon>Trichosporon</taxon>
    </lineage>
</organism>
<sequence length="284" mass="31098">MDNHFWISVLLSLVVGALSTGIARTALRCRTSPPRIELSGEHEVRRVPELCDVYVRIRDESKQPGEAMQRVSATASSFAEQVRTLAPAKLGDAEPRLALDASEATDVPEEFPPSSPEKPVTGWSMQQIRSWSFERTPPRHPDPNDNTEYGKFYVAEASAKITFHDFAELSAFVMELSPLISIDRLAWRLSPGTERGLHARVRQAALRDAIQKAENYAQVLAIPGARVHVTDISDSSSGGGAAPRAMFAAAAPMGRSAKQANTITIEPEPIDVVANIFVKFEVRP</sequence>
<dbReference type="RefSeq" id="XP_014181809.1">
    <property type="nucleotide sequence ID" value="XM_014326334.1"/>
</dbReference>
<feature type="chain" id="PRO_5003780736" description="SIMPL domain-containing protein" evidence="2">
    <location>
        <begin position="20"/>
        <end position="284"/>
    </location>
</feature>
<feature type="signal peptide" evidence="2">
    <location>
        <begin position="1"/>
        <end position="19"/>
    </location>
</feature>
<dbReference type="PANTHER" id="PTHR34387">
    <property type="entry name" value="SLR1258 PROTEIN"/>
    <property type="match status" value="1"/>
</dbReference>
<evidence type="ECO:0008006" key="5">
    <source>
        <dbReference type="Google" id="ProtNLM"/>
    </source>
</evidence>
<name>J4UGN4_TRIAS</name>
<dbReference type="InterPro" id="IPR052022">
    <property type="entry name" value="26kDa_periplasmic_antigen"/>
</dbReference>
<dbReference type="EMBL" id="ALBS01000096">
    <property type="protein sequence ID" value="EJT50635.1"/>
    <property type="molecule type" value="Genomic_DNA"/>
</dbReference>
<dbReference type="GeneID" id="25991699"/>
<dbReference type="AlphaFoldDB" id="J4UGN4"/>
<accession>J4UGN4</accession>
<feature type="region of interest" description="Disordered" evidence="1">
    <location>
        <begin position="103"/>
        <end position="123"/>
    </location>
</feature>
<evidence type="ECO:0000313" key="4">
    <source>
        <dbReference type="Proteomes" id="UP000002748"/>
    </source>
</evidence>
<reference evidence="3 4" key="1">
    <citation type="journal article" date="2012" name="Eukaryot. Cell">
        <title>Draft genome sequence of CBS 2479, the standard type strain of Trichosporon asahii.</title>
        <authorList>
            <person name="Yang R.Y."/>
            <person name="Li H.T."/>
            <person name="Zhu H."/>
            <person name="Zhou G.P."/>
            <person name="Wang M."/>
            <person name="Wang L."/>
        </authorList>
    </citation>
    <scope>NUCLEOTIDE SEQUENCE [LARGE SCALE GENOMIC DNA]</scope>
    <source>
        <strain evidence="4">ATCC 90039 / CBS 2479 / JCM 2466 / KCTC 7840 / NCYC 2677 / UAMH 7654</strain>
    </source>
</reference>